<comment type="caution">
    <text evidence="1">The sequence shown here is derived from an EMBL/GenBank/DDBJ whole genome shotgun (WGS) entry which is preliminary data.</text>
</comment>
<organism evidence="1 2">
    <name type="scientific">Limnobaculum eriocheiris</name>
    <dbReference type="NCBI Taxonomy" id="2897391"/>
    <lineage>
        <taxon>Bacteria</taxon>
        <taxon>Pseudomonadati</taxon>
        <taxon>Pseudomonadota</taxon>
        <taxon>Gammaproteobacteria</taxon>
        <taxon>Enterobacterales</taxon>
        <taxon>Budviciaceae</taxon>
        <taxon>Limnobaculum</taxon>
    </lineage>
</organism>
<accession>A0A9X1SIW0</accession>
<reference evidence="1" key="1">
    <citation type="submission" date="2021-11" db="EMBL/GenBank/DDBJ databases">
        <title>Jinshanibacter sp. isolated from one year old Eriocheir sinensis.</title>
        <authorList>
            <person name="Li J.-Y."/>
            <person name="He W."/>
            <person name="Gao T.-H."/>
        </authorList>
    </citation>
    <scope>NUCLEOTIDE SEQUENCE</scope>
    <source>
        <strain evidence="1">LJY008</strain>
    </source>
</reference>
<sequence>MSYLQISYIKSLLSVIGYEQKVLDAAANAAADYQRSNPNASDDQVLQWAKRFAIHYSRILERNCVLTPAMLGFRGHLYGQK</sequence>
<keyword evidence="2" id="KW-1185">Reference proteome</keyword>
<dbReference type="Proteomes" id="UP001139171">
    <property type="component" value="Unassembled WGS sequence"/>
</dbReference>
<name>A0A9X1SIW0_9GAMM</name>
<evidence type="ECO:0000313" key="1">
    <source>
        <dbReference type="EMBL" id="MCD1124833.1"/>
    </source>
</evidence>
<gene>
    <name evidence="1" type="ORF">LPW36_02080</name>
</gene>
<evidence type="ECO:0000313" key="2">
    <source>
        <dbReference type="Proteomes" id="UP001139171"/>
    </source>
</evidence>
<protein>
    <submittedName>
        <fullName evidence="1">Uncharacterized protein</fullName>
    </submittedName>
</protein>
<dbReference type="EMBL" id="JAJNAG010000002">
    <property type="protein sequence ID" value="MCD1124833.1"/>
    <property type="molecule type" value="Genomic_DNA"/>
</dbReference>
<proteinExistence type="predicted"/>
<dbReference type="RefSeq" id="WP_230607841.1">
    <property type="nucleotide sequence ID" value="NZ_JAJNAG010000002.1"/>
</dbReference>
<dbReference type="AlphaFoldDB" id="A0A9X1SIW0"/>